<dbReference type="Gene3D" id="2.40.10.120">
    <property type="match status" value="1"/>
</dbReference>
<name>A0ABU8K7U4_9HYPH</name>
<evidence type="ECO:0000256" key="1">
    <source>
        <dbReference type="ARBA" id="ARBA00001772"/>
    </source>
</evidence>
<keyword evidence="10" id="KW-0346">Stress response</keyword>
<evidence type="ECO:0000259" key="12">
    <source>
        <dbReference type="PROSITE" id="PS50106"/>
    </source>
</evidence>
<evidence type="ECO:0000256" key="11">
    <source>
        <dbReference type="ARBA" id="ARBA00032850"/>
    </source>
</evidence>
<dbReference type="InterPro" id="IPR041489">
    <property type="entry name" value="PDZ_6"/>
</dbReference>
<dbReference type="Gene3D" id="2.30.42.10">
    <property type="match status" value="2"/>
</dbReference>
<dbReference type="SUPFAM" id="SSF50494">
    <property type="entry name" value="Trypsin-like serine proteases"/>
    <property type="match status" value="1"/>
</dbReference>
<evidence type="ECO:0000256" key="6">
    <source>
        <dbReference type="ARBA" id="ARBA00022670"/>
    </source>
</evidence>
<dbReference type="InterPro" id="IPR001940">
    <property type="entry name" value="Peptidase_S1C"/>
</dbReference>
<evidence type="ECO:0000313" key="14">
    <source>
        <dbReference type="Proteomes" id="UP001366503"/>
    </source>
</evidence>
<keyword evidence="8" id="KW-0378">Hydrolase</keyword>
<dbReference type="Pfam" id="PF17820">
    <property type="entry name" value="PDZ_6"/>
    <property type="match status" value="1"/>
</dbReference>
<dbReference type="EMBL" id="JAPYKO010000003">
    <property type="protein sequence ID" value="MEI9401826.1"/>
    <property type="molecule type" value="Genomic_DNA"/>
</dbReference>
<keyword evidence="7" id="KW-0574">Periplasm</keyword>
<dbReference type="Proteomes" id="UP001366503">
    <property type="component" value="Unassembled WGS sequence"/>
</dbReference>
<evidence type="ECO:0000256" key="4">
    <source>
        <dbReference type="ARBA" id="ARBA00013035"/>
    </source>
</evidence>
<dbReference type="PRINTS" id="PR00834">
    <property type="entry name" value="PROTEASES2C"/>
</dbReference>
<evidence type="ECO:0000256" key="9">
    <source>
        <dbReference type="ARBA" id="ARBA00022825"/>
    </source>
</evidence>
<reference evidence="13 14" key="1">
    <citation type="submission" date="2022-12" db="EMBL/GenBank/DDBJ databases">
        <authorList>
            <person name="Muema E."/>
        </authorList>
    </citation>
    <scope>NUCLEOTIDE SEQUENCE [LARGE SCALE GENOMIC DNA]</scope>
    <source>
        <strain evidence="14">1330</strain>
    </source>
</reference>
<dbReference type="PANTHER" id="PTHR22939">
    <property type="entry name" value="SERINE PROTEASE FAMILY S1C HTRA-RELATED"/>
    <property type="match status" value="1"/>
</dbReference>
<dbReference type="InterPro" id="IPR036034">
    <property type="entry name" value="PDZ_sf"/>
</dbReference>
<dbReference type="RefSeq" id="WP_337092158.1">
    <property type="nucleotide sequence ID" value="NZ_JAPYKO010000003.1"/>
</dbReference>
<evidence type="ECO:0000313" key="13">
    <source>
        <dbReference type="EMBL" id="MEI9401826.1"/>
    </source>
</evidence>
<dbReference type="EC" id="3.4.21.107" evidence="4"/>
<gene>
    <name evidence="13" type="ORF">O7A05_06480</name>
</gene>
<dbReference type="Pfam" id="PF13365">
    <property type="entry name" value="Trypsin_2"/>
    <property type="match status" value="1"/>
</dbReference>
<evidence type="ECO:0000256" key="10">
    <source>
        <dbReference type="ARBA" id="ARBA00023016"/>
    </source>
</evidence>
<evidence type="ECO:0000256" key="8">
    <source>
        <dbReference type="ARBA" id="ARBA00022801"/>
    </source>
</evidence>
<sequence length="490" mass="50285">MVKYTNSRQSRPQTYRLGVTAAILGSVGLLGGTLALHELGFSRQADTAQAAEPAASPDGFANIVAKVRPAVLSVRVIIDETRETASTNAGKSPAVSPDSVSSGEQGVILGEGSGFFISADGYAVTNNHVVDHAEAVVVATGDGKSYKAKVVGTDSKTDLALIKVDGHDFPYVRFADRQPRVGDWVIAIGNPYGLGGTVTSGIVSAEGRDINANPYDNFIQIDAPINRGNSGGPAFDVDGNVIGVNTAIFTPSEGSVGIGFDIPAATVKAVVAQLKDKGYVTRGWLGIHDEPIVADIAAALGLSKARGVLVDDVEPTGPAIDAGLKPGDAITAVNGAPIDDPLDLAQKIGQMAPGTTVSLSIHRNGEAKDLNMKLGTMPVDRQPQVTAPTESRVGTPKKQDLGLVLAPANQTAGTSKPGVMVVAVDPNGQAAEHGLQAGDIILEVGGKTVSNPNDVHTSLASLRNSGKAAALLRIKSGDAIRFVALPLTNA</sequence>
<organism evidence="13 14">
    <name type="scientific">Mesorhizobium argentiipisi</name>
    <dbReference type="NCBI Taxonomy" id="3015175"/>
    <lineage>
        <taxon>Bacteria</taxon>
        <taxon>Pseudomonadati</taxon>
        <taxon>Pseudomonadota</taxon>
        <taxon>Alphaproteobacteria</taxon>
        <taxon>Hyphomicrobiales</taxon>
        <taxon>Phyllobacteriaceae</taxon>
        <taxon>Mesorhizobium</taxon>
    </lineage>
</organism>
<protein>
    <recommendedName>
        <fullName evidence="5">Probable periplasmic serine endoprotease DegP-like</fullName>
        <ecNumber evidence="4">3.4.21.107</ecNumber>
    </recommendedName>
    <alternativeName>
        <fullName evidence="11">Protease Do</fullName>
    </alternativeName>
</protein>
<dbReference type="PANTHER" id="PTHR22939:SF130">
    <property type="entry name" value="PERIPLASMIC SERINE ENDOPROTEASE DEGP-LIKE-RELATED"/>
    <property type="match status" value="1"/>
</dbReference>
<dbReference type="InterPro" id="IPR009003">
    <property type="entry name" value="Peptidase_S1_PA"/>
</dbReference>
<dbReference type="InterPro" id="IPR001478">
    <property type="entry name" value="PDZ"/>
</dbReference>
<keyword evidence="14" id="KW-1185">Reference proteome</keyword>
<evidence type="ECO:0000256" key="2">
    <source>
        <dbReference type="ARBA" id="ARBA00004418"/>
    </source>
</evidence>
<feature type="domain" description="PDZ" evidence="12">
    <location>
        <begin position="300"/>
        <end position="340"/>
    </location>
</feature>
<dbReference type="PROSITE" id="PS50106">
    <property type="entry name" value="PDZ"/>
    <property type="match status" value="2"/>
</dbReference>
<dbReference type="CDD" id="cd10839">
    <property type="entry name" value="cpPDZ1_DegP-like"/>
    <property type="match status" value="1"/>
</dbReference>
<evidence type="ECO:0000256" key="3">
    <source>
        <dbReference type="ARBA" id="ARBA00010541"/>
    </source>
</evidence>
<comment type="subcellular location">
    <subcellularLocation>
        <location evidence="2">Periplasm</location>
    </subcellularLocation>
</comment>
<comment type="catalytic activity">
    <reaction evidence="1">
        <text>Acts on substrates that are at least partially unfolded. The cleavage site P1 residue is normally between a pair of hydrophobic residues, such as Val-|-Val.</text>
        <dbReference type="EC" id="3.4.21.107"/>
    </reaction>
</comment>
<dbReference type="SUPFAM" id="SSF50156">
    <property type="entry name" value="PDZ domain-like"/>
    <property type="match status" value="2"/>
</dbReference>
<comment type="caution">
    <text evidence="13">The sequence shown here is derived from an EMBL/GenBank/DDBJ whole genome shotgun (WGS) entry which is preliminary data.</text>
</comment>
<proteinExistence type="inferred from homology"/>
<evidence type="ECO:0000256" key="5">
    <source>
        <dbReference type="ARBA" id="ARBA00013958"/>
    </source>
</evidence>
<dbReference type="SMART" id="SM00228">
    <property type="entry name" value="PDZ"/>
    <property type="match status" value="2"/>
</dbReference>
<keyword evidence="6" id="KW-0645">Protease</keyword>
<accession>A0ABU8K7U4</accession>
<keyword evidence="9" id="KW-0720">Serine protease</keyword>
<comment type="similarity">
    <text evidence="3">Belongs to the peptidase S1C family.</text>
</comment>
<evidence type="ECO:0000256" key="7">
    <source>
        <dbReference type="ARBA" id="ARBA00022764"/>
    </source>
</evidence>
<feature type="domain" description="PDZ" evidence="12">
    <location>
        <begin position="390"/>
        <end position="477"/>
    </location>
</feature>
<dbReference type="Pfam" id="PF13180">
    <property type="entry name" value="PDZ_2"/>
    <property type="match status" value="1"/>
</dbReference>